<dbReference type="RefSeq" id="WP_136015638.1">
    <property type="nucleotide sequence ID" value="NZ_SRZK01000032.1"/>
</dbReference>
<dbReference type="Pfam" id="PF07143">
    <property type="entry name" value="CrtC"/>
    <property type="match status" value="1"/>
</dbReference>
<accession>A0ABY2PJL8</accession>
<proteinExistence type="predicted"/>
<dbReference type="Gene3D" id="2.40.370.10">
    <property type="entry name" value="AttH-like domain"/>
    <property type="match status" value="1"/>
</dbReference>
<organism evidence="2 3">
    <name type="scientific">Streptomyces rhizosphaericola</name>
    <dbReference type="NCBI Taxonomy" id="2564098"/>
    <lineage>
        <taxon>Bacteria</taxon>
        <taxon>Bacillati</taxon>
        <taxon>Actinomycetota</taxon>
        <taxon>Actinomycetes</taxon>
        <taxon>Kitasatosporales</taxon>
        <taxon>Streptomycetaceae</taxon>
        <taxon>Streptomyces</taxon>
    </lineage>
</organism>
<evidence type="ECO:0000313" key="3">
    <source>
        <dbReference type="Proteomes" id="UP000306274"/>
    </source>
</evidence>
<protein>
    <submittedName>
        <fullName evidence="2">Hydroxyneurosporene dehydrogenase</fullName>
    </submittedName>
</protein>
<dbReference type="InterPro" id="IPR023374">
    <property type="entry name" value="AttH-like_dom_sf"/>
</dbReference>
<feature type="domain" description="AttH" evidence="1">
    <location>
        <begin position="42"/>
        <end position="198"/>
    </location>
</feature>
<name>A0ABY2PJL8_9ACTN</name>
<sequence>MTDATARLGSRDQDFEQLGIDRSAVRPWEDGARTDGAPGTYEWWYFDAHLDDGAKLVVVFLTKQFTDITQPLTPMIRLELELPDGTAHNKIATFPAGQFTASSEGCDVRIGDHSFSGDLHTYRITAELDGVSVDVTLTGEVPPWRPGTGHWWFGPGRHKLFAWLPAVPQGVVRATYQVGESAPVTTGGSGYHDHNWGNAPVNELINHWYWARGEAGPYTVIASHITAEKRYADTALPVFLLAKDGRVLADDGSRVTFETLGTYRDGTTGKPVAGITRYRYRDGDDTYTVSFVRERDLAAAKLIDNLAGPKKLAARLAGFDGAYLRFTGELRVEHRTGSTLVDTHAAPAIWELMYLGPTHDRPRQGSGD</sequence>
<keyword evidence="3" id="KW-1185">Reference proteome</keyword>
<evidence type="ECO:0000259" key="1">
    <source>
        <dbReference type="Pfam" id="PF07143"/>
    </source>
</evidence>
<gene>
    <name evidence="2" type="ORF">E5Z02_05580</name>
</gene>
<dbReference type="SUPFAM" id="SSF159245">
    <property type="entry name" value="AttH-like"/>
    <property type="match status" value="1"/>
</dbReference>
<dbReference type="InterPro" id="IPR010791">
    <property type="entry name" value="AttH_dom"/>
</dbReference>
<dbReference type="Proteomes" id="UP000306274">
    <property type="component" value="Unassembled WGS sequence"/>
</dbReference>
<comment type="caution">
    <text evidence="2">The sequence shown here is derived from an EMBL/GenBank/DDBJ whole genome shotgun (WGS) entry which is preliminary data.</text>
</comment>
<dbReference type="EMBL" id="SRZK01000032">
    <property type="protein sequence ID" value="TGZ11269.1"/>
    <property type="molecule type" value="Genomic_DNA"/>
</dbReference>
<dbReference type="CDD" id="cd22187">
    <property type="entry name" value="asqI-like"/>
    <property type="match status" value="1"/>
</dbReference>
<evidence type="ECO:0000313" key="2">
    <source>
        <dbReference type="EMBL" id="TGZ11269.1"/>
    </source>
</evidence>
<reference evidence="2 3" key="1">
    <citation type="submission" date="2019-04" db="EMBL/GenBank/DDBJ databases">
        <title>Streptomyces rhizosphaericola sp. nov., an actinobacterium isolated from the wheat rhizosphere.</title>
        <authorList>
            <person name="Vargas Hoyos H.A."/>
            <person name="Santos S.N."/>
            <person name="Genuario D.B."/>
            <person name="Melo I.S."/>
            <person name="Da Silva L.J."/>
            <person name="Da Silva F.S.P."/>
            <person name="Zucchi T.D."/>
        </authorList>
    </citation>
    <scope>NUCLEOTIDE SEQUENCE [LARGE SCALE GENOMIC DNA]</scope>
    <source>
        <strain evidence="2 3">1AS2c</strain>
    </source>
</reference>